<dbReference type="Proteomes" id="UP000298602">
    <property type="component" value="Chromosome"/>
</dbReference>
<proteinExistence type="predicted"/>
<name>A0A4P8L4P9_9BACT</name>
<evidence type="ECO:0000256" key="1">
    <source>
        <dbReference type="SAM" id="MobiDB-lite"/>
    </source>
</evidence>
<dbReference type="KEGG" id="dax:FDQ92_12790"/>
<gene>
    <name evidence="4" type="ORF">FDQ92_12790</name>
</gene>
<keyword evidence="2" id="KW-0812">Transmembrane</keyword>
<keyword evidence="2" id="KW-0472">Membrane</keyword>
<feature type="compositionally biased region" description="Gly residues" evidence="1">
    <location>
        <begin position="173"/>
        <end position="196"/>
    </location>
</feature>
<keyword evidence="2" id="KW-1133">Transmembrane helix</keyword>
<dbReference type="RefSeq" id="WP_137425250.1">
    <property type="nucleotide sequence ID" value="NZ_CP040098.1"/>
</dbReference>
<keyword evidence="5" id="KW-1185">Reference proteome</keyword>
<sequence length="356" mass="37920">MISKEPNRCKSESGAVLVIVSLCMLALMMITALAIDVGSIYRERRFLQTVADSAALAGAQELPVDVDGARSKAVEYASRCIADIDEYDVYVEVSSTLAPNDTIEVKAINPTAELYFARVIGLSHTEVAASARAMVASPMSVYNIVPWGIFVSDNISLEEYLQPGEPQTLKFGAGEGNGAGQGNGADEGDGAGEGNGAGARWGGNFGILDLDGGPGGEAGDYENWIINGYPGPLSVGDTISTKPGNMAGPTLAIDKRVEVWDDFDELVTYQDGNIIELARSDDQVVVVPLVHPVEDLHGRTEVEIVAFAPFILTEEPQGPSGQRDIIGRFIHHALIVNEGEYKAVEDVGLKIIRLID</sequence>
<feature type="region of interest" description="Disordered" evidence="1">
    <location>
        <begin position="166"/>
        <end position="196"/>
    </location>
</feature>
<accession>A0A4P8L4P9</accession>
<organism evidence="4 5">
    <name type="scientific">Desulfoglaeba alkanexedens ALDC</name>
    <dbReference type="NCBI Taxonomy" id="980445"/>
    <lineage>
        <taxon>Bacteria</taxon>
        <taxon>Pseudomonadati</taxon>
        <taxon>Thermodesulfobacteriota</taxon>
        <taxon>Syntrophobacteria</taxon>
        <taxon>Syntrophobacterales</taxon>
        <taxon>Syntrophobacteraceae</taxon>
        <taxon>Desulfoglaeba</taxon>
    </lineage>
</organism>
<dbReference type="OrthoDB" id="6350731at2"/>
<protein>
    <recommendedName>
        <fullName evidence="3">Putative Flp pilus-assembly TadG-like N-terminal domain-containing protein</fullName>
    </recommendedName>
</protein>
<evidence type="ECO:0000259" key="3">
    <source>
        <dbReference type="Pfam" id="PF13400"/>
    </source>
</evidence>
<reference evidence="4 5" key="2">
    <citation type="submission" date="2019-05" db="EMBL/GenBank/DDBJ databases">
        <authorList>
            <person name="Suflita J.M."/>
            <person name="Marks C.R."/>
        </authorList>
    </citation>
    <scope>NUCLEOTIDE SEQUENCE [LARGE SCALE GENOMIC DNA]</scope>
    <source>
        <strain evidence="4 5">ALDC</strain>
    </source>
</reference>
<evidence type="ECO:0000313" key="5">
    <source>
        <dbReference type="Proteomes" id="UP000298602"/>
    </source>
</evidence>
<dbReference type="AlphaFoldDB" id="A0A4P8L4P9"/>
<reference evidence="4 5" key="1">
    <citation type="submission" date="2019-05" db="EMBL/GenBank/DDBJ databases">
        <title>The Complete Genome Sequence of the n-alkane-degrading Desulfoglaeba alkanexedens ALDC reveals multiple alkylsuccinate synthase gene clusters.</title>
        <authorList>
            <person name="Callaghan A.V."/>
            <person name="Davidova I.A."/>
            <person name="Duncan K.E."/>
            <person name="Morris B."/>
            <person name="McInerney M.J."/>
        </authorList>
    </citation>
    <scope>NUCLEOTIDE SEQUENCE [LARGE SCALE GENOMIC DNA]</scope>
    <source>
        <strain evidence="4 5">ALDC</strain>
    </source>
</reference>
<feature type="transmembrane region" description="Helical" evidence="2">
    <location>
        <begin position="15"/>
        <end position="35"/>
    </location>
</feature>
<dbReference type="EMBL" id="CP040098">
    <property type="protein sequence ID" value="QCQ22967.1"/>
    <property type="molecule type" value="Genomic_DNA"/>
</dbReference>
<evidence type="ECO:0000256" key="2">
    <source>
        <dbReference type="SAM" id="Phobius"/>
    </source>
</evidence>
<dbReference type="Pfam" id="PF13400">
    <property type="entry name" value="Tad"/>
    <property type="match status" value="1"/>
</dbReference>
<evidence type="ECO:0000313" key="4">
    <source>
        <dbReference type="EMBL" id="QCQ22967.1"/>
    </source>
</evidence>
<dbReference type="InterPro" id="IPR028087">
    <property type="entry name" value="Tad_N"/>
</dbReference>
<feature type="domain" description="Putative Flp pilus-assembly TadG-like N-terminal" evidence="3">
    <location>
        <begin position="14"/>
        <end position="60"/>
    </location>
</feature>